<dbReference type="InterPro" id="IPR000261">
    <property type="entry name" value="EH_dom"/>
</dbReference>
<feature type="coiled-coil region" evidence="2">
    <location>
        <begin position="483"/>
        <end position="538"/>
    </location>
</feature>
<evidence type="ECO:0008006" key="8">
    <source>
        <dbReference type="Google" id="ProtNLM"/>
    </source>
</evidence>
<evidence type="ECO:0000256" key="1">
    <source>
        <dbReference type="ARBA" id="ARBA00022837"/>
    </source>
</evidence>
<accession>A0A8H5C611</accession>
<keyword evidence="2" id="KW-0175">Coiled coil</keyword>
<sequence length="581" mass="63446">MATFAATPEELELIAEILTFTRSEMSRIVSTEAAIDVFERSDLKRNDLKEIWRLADKDRNGMLTSKELAVALRLIGWVQAGEPLAEHLIELPGPLPTLKGISDVEKRLGPPVVPTELAPAPQRMPSLPMESRSRQRSTDSASASSSRIRSPQTPPRPKETSPIISPPPTSLHNLSFLTTPRTKPTRRRTQTSDDAHTPQSQLPESLSRSISDSTPGPKLDPLPTPSSPPLSVVSDNEPEPPREPPAQVQSPAPVLSPSISISEVDLDLDPFEAPASPSPSPPALPTPPPTAPPVLAPAAEVRSSEADEVAKLKALLEAAEQKAEALQRRLAENETMMAQVLGANDDELKGLEAQYLEATVRIAQLEGCEKERDDALGRVEVLTLDVKAKEEAMEAQAKANAEMQDTLGAKEKEIMDLEKRASEMEDEREVEQKAATSAAQRLMAENAALTEREKALVEDNRKLSTRVQELEVIAAELQWSETDVGLQRALQNASEESDKLKREVGELNERIGLMQRERERGEVELSGLQRQLVEVRRENARLALGQTTSRGHASGLARVGHGIQLGDMDPPPPAYDDAVFV</sequence>
<dbReference type="OrthoDB" id="524326at2759"/>
<evidence type="ECO:0000313" key="6">
    <source>
        <dbReference type="EMBL" id="KAF5334627.1"/>
    </source>
</evidence>
<evidence type="ECO:0000313" key="7">
    <source>
        <dbReference type="Proteomes" id="UP000541558"/>
    </source>
</evidence>
<feature type="coiled-coil region" evidence="2">
    <location>
        <begin position="386"/>
        <end position="459"/>
    </location>
</feature>
<dbReference type="SMART" id="SM00027">
    <property type="entry name" value="EH"/>
    <property type="match status" value="1"/>
</dbReference>
<feature type="region of interest" description="Disordered" evidence="3">
    <location>
        <begin position="109"/>
        <end position="303"/>
    </location>
</feature>
<feature type="compositionally biased region" description="Polar residues" evidence="3">
    <location>
        <begin position="197"/>
        <end position="214"/>
    </location>
</feature>
<dbReference type="GO" id="GO:0006897">
    <property type="term" value="P:endocytosis"/>
    <property type="evidence" value="ECO:0007669"/>
    <property type="project" value="TreeGrafter"/>
</dbReference>
<dbReference type="Proteomes" id="UP000541558">
    <property type="component" value="Unassembled WGS sequence"/>
</dbReference>
<evidence type="ECO:0000259" key="4">
    <source>
        <dbReference type="PROSITE" id="PS50031"/>
    </source>
</evidence>
<dbReference type="PROSITE" id="PS50031">
    <property type="entry name" value="EH"/>
    <property type="match status" value="1"/>
</dbReference>
<gene>
    <name evidence="6" type="ORF">D9611_011985</name>
</gene>
<dbReference type="Gene3D" id="1.10.238.10">
    <property type="entry name" value="EF-hand"/>
    <property type="match status" value="1"/>
</dbReference>
<dbReference type="Pfam" id="PF12763">
    <property type="entry name" value="EH"/>
    <property type="match status" value="1"/>
</dbReference>
<evidence type="ECO:0000259" key="5">
    <source>
        <dbReference type="PROSITE" id="PS50222"/>
    </source>
</evidence>
<dbReference type="GO" id="GO:0016197">
    <property type="term" value="P:endosomal transport"/>
    <property type="evidence" value="ECO:0007669"/>
    <property type="project" value="TreeGrafter"/>
</dbReference>
<dbReference type="SMART" id="SM00054">
    <property type="entry name" value="EFh"/>
    <property type="match status" value="1"/>
</dbReference>
<dbReference type="PANTHER" id="PTHR11216">
    <property type="entry name" value="EH DOMAIN"/>
    <property type="match status" value="1"/>
</dbReference>
<evidence type="ECO:0000256" key="3">
    <source>
        <dbReference type="SAM" id="MobiDB-lite"/>
    </source>
</evidence>
<dbReference type="InterPro" id="IPR002048">
    <property type="entry name" value="EF_hand_dom"/>
</dbReference>
<dbReference type="PROSITE" id="PS00018">
    <property type="entry name" value="EF_HAND_1"/>
    <property type="match status" value="1"/>
</dbReference>
<dbReference type="AlphaFoldDB" id="A0A8H5C611"/>
<feature type="domain" description="EH" evidence="4">
    <location>
        <begin position="10"/>
        <end position="97"/>
    </location>
</feature>
<feature type="compositionally biased region" description="Low complexity" evidence="3">
    <location>
        <begin position="138"/>
        <end position="150"/>
    </location>
</feature>
<dbReference type="InterPro" id="IPR018247">
    <property type="entry name" value="EF_Hand_1_Ca_BS"/>
</dbReference>
<feature type="compositionally biased region" description="Pro residues" evidence="3">
    <location>
        <begin position="218"/>
        <end position="228"/>
    </location>
</feature>
<keyword evidence="7" id="KW-1185">Reference proteome</keyword>
<dbReference type="PROSITE" id="PS50222">
    <property type="entry name" value="EF_HAND_2"/>
    <property type="match status" value="1"/>
</dbReference>
<evidence type="ECO:0000256" key="2">
    <source>
        <dbReference type="SAM" id="Coils"/>
    </source>
</evidence>
<dbReference type="EMBL" id="JAACJK010000067">
    <property type="protein sequence ID" value="KAF5334627.1"/>
    <property type="molecule type" value="Genomic_DNA"/>
</dbReference>
<keyword evidence="1" id="KW-0106">Calcium</keyword>
<feature type="domain" description="EF-hand" evidence="5">
    <location>
        <begin position="43"/>
        <end position="78"/>
    </location>
</feature>
<dbReference type="GO" id="GO:0005737">
    <property type="term" value="C:cytoplasm"/>
    <property type="evidence" value="ECO:0007669"/>
    <property type="project" value="TreeGrafter"/>
</dbReference>
<protein>
    <recommendedName>
        <fullName evidence="8">EF-hand domain-containing protein</fullName>
    </recommendedName>
</protein>
<dbReference type="SUPFAM" id="SSF47473">
    <property type="entry name" value="EF-hand"/>
    <property type="match status" value="1"/>
</dbReference>
<proteinExistence type="predicted"/>
<organism evidence="6 7">
    <name type="scientific">Ephemerocybe angulata</name>
    <dbReference type="NCBI Taxonomy" id="980116"/>
    <lineage>
        <taxon>Eukaryota</taxon>
        <taxon>Fungi</taxon>
        <taxon>Dikarya</taxon>
        <taxon>Basidiomycota</taxon>
        <taxon>Agaricomycotina</taxon>
        <taxon>Agaricomycetes</taxon>
        <taxon>Agaricomycetidae</taxon>
        <taxon>Agaricales</taxon>
        <taxon>Agaricineae</taxon>
        <taxon>Psathyrellaceae</taxon>
        <taxon>Ephemerocybe</taxon>
    </lineage>
</organism>
<dbReference type="GO" id="GO:0005886">
    <property type="term" value="C:plasma membrane"/>
    <property type="evidence" value="ECO:0007669"/>
    <property type="project" value="TreeGrafter"/>
</dbReference>
<name>A0A8H5C611_9AGAR</name>
<dbReference type="GO" id="GO:0005509">
    <property type="term" value="F:calcium ion binding"/>
    <property type="evidence" value="ECO:0007669"/>
    <property type="project" value="InterPro"/>
</dbReference>
<feature type="compositionally biased region" description="Pro residues" evidence="3">
    <location>
        <begin position="276"/>
        <end position="295"/>
    </location>
</feature>
<dbReference type="InterPro" id="IPR011992">
    <property type="entry name" value="EF-hand-dom_pair"/>
</dbReference>
<comment type="caution">
    <text evidence="6">The sequence shown here is derived from an EMBL/GenBank/DDBJ whole genome shotgun (WGS) entry which is preliminary data.</text>
</comment>
<reference evidence="6 7" key="1">
    <citation type="journal article" date="2020" name="ISME J.">
        <title>Uncovering the hidden diversity of litter-decomposition mechanisms in mushroom-forming fungi.</title>
        <authorList>
            <person name="Floudas D."/>
            <person name="Bentzer J."/>
            <person name="Ahren D."/>
            <person name="Johansson T."/>
            <person name="Persson P."/>
            <person name="Tunlid A."/>
        </authorList>
    </citation>
    <scope>NUCLEOTIDE SEQUENCE [LARGE SCALE GENOMIC DNA]</scope>
    <source>
        <strain evidence="6 7">CBS 175.51</strain>
    </source>
</reference>